<sequence>MDDLKQYYKYNNVNNEPFAGNPTPGSENTIEDVHPFVTTEYQNDPRSVVKSTGGPGYVYVKDKRVEVRQVGQTALPTSGNSFGQDFTVASEDDSKYLLEQVKDEMGKITNVWKDGKGNVVMKESPDPAGGTDYISSTSEYYIASDLVKKVSSPLGLETKYYYDSRKNLIKKEMPDADYVRYRYDANNNLRVTEDGNGRANNYVIVNKYDRLNRISTVTKYSMLGSGGTTLDFTALDVDDMDWPREDGSDGDVEILVRNDYDRQSLLNLVPFTTVYPNGSETHYESVNNTMGRLHTSEHFFRDPYNPAVSYCIRYVFSYNNEGLVESIYHFIDGLNPRKVAYSYNANGTLASSEFFESDAMTNDNPTTYNPQKHVITYEYDNRGLLKGYSSKLGSEQVRLINYAYSASGQVQNVIYGHANMRSDYDYHIKGMVQGITYTDQSGPTAPVFKQVLGYDNTGTGNPFTTSVARYDGNVSWQYSSIRPTDPANPLTTDKTRGYVYTYDGVNRLTDAVYHEGTGTSDLAHPSDLLDRSEQYAYDKDGKITGLTRQIPHGSTETDNSVVGATYDYKPGTNLLTKILNFFFPDKSKTNNYVYDKNGNMVLDQSKQMVILYDYRNMPTNFIFYGAIKLKDGSDGDELQDYEFDNTILKRVYCIYDATGNRVAKLVYDNEKLSNDAGVRIFPELSKCENDGCVDN</sequence>
<protein>
    <recommendedName>
        <fullName evidence="3">Insecticide toxin TcdB middle/N-terminal domain-containing protein</fullName>
    </recommendedName>
</protein>
<evidence type="ECO:0000313" key="1">
    <source>
        <dbReference type="EMBL" id="OGK07436.1"/>
    </source>
</evidence>
<accession>A0A1F7FLQ0</accession>
<reference evidence="1 2" key="1">
    <citation type="journal article" date="2016" name="Nat. Commun.">
        <title>Thousands of microbial genomes shed light on interconnected biogeochemical processes in an aquifer system.</title>
        <authorList>
            <person name="Anantharaman K."/>
            <person name="Brown C.T."/>
            <person name="Hug L.A."/>
            <person name="Sharon I."/>
            <person name="Castelle C.J."/>
            <person name="Probst A.J."/>
            <person name="Thomas B.C."/>
            <person name="Singh A."/>
            <person name="Wilkins M.J."/>
            <person name="Karaoz U."/>
            <person name="Brodie E.L."/>
            <person name="Williams K.H."/>
            <person name="Hubbard S.S."/>
            <person name="Banfield J.F."/>
        </authorList>
    </citation>
    <scope>NUCLEOTIDE SEQUENCE [LARGE SCALE GENOMIC DNA]</scope>
</reference>
<dbReference type="PANTHER" id="PTHR32305">
    <property type="match status" value="1"/>
</dbReference>
<name>A0A1F7FLQ0_UNCRA</name>
<comment type="caution">
    <text evidence="1">The sequence shown here is derived from an EMBL/GenBank/DDBJ whole genome shotgun (WGS) entry which is preliminary data.</text>
</comment>
<gene>
    <name evidence="1" type="ORF">A2519_11095</name>
</gene>
<dbReference type="AlphaFoldDB" id="A0A1F7FLQ0"/>
<evidence type="ECO:0000313" key="2">
    <source>
        <dbReference type="Proteomes" id="UP000179243"/>
    </source>
</evidence>
<proteinExistence type="predicted"/>
<dbReference type="EMBL" id="MFYX01000007">
    <property type="protein sequence ID" value="OGK07436.1"/>
    <property type="molecule type" value="Genomic_DNA"/>
</dbReference>
<organism evidence="1 2">
    <name type="scientific">Candidatus Raymondbacteria bacterium RIFOXYD12_FULL_49_13</name>
    <dbReference type="NCBI Taxonomy" id="1817890"/>
    <lineage>
        <taxon>Bacteria</taxon>
        <taxon>Raymondiibacteriota</taxon>
    </lineage>
</organism>
<dbReference type="Proteomes" id="UP000179243">
    <property type="component" value="Unassembled WGS sequence"/>
</dbReference>
<evidence type="ECO:0008006" key="3">
    <source>
        <dbReference type="Google" id="ProtNLM"/>
    </source>
</evidence>
<dbReference type="PANTHER" id="PTHR32305:SF15">
    <property type="entry name" value="PROTEIN RHSA-RELATED"/>
    <property type="match status" value="1"/>
</dbReference>
<dbReference type="InterPro" id="IPR050708">
    <property type="entry name" value="T6SS_VgrG/RHS"/>
</dbReference>
<dbReference type="Gene3D" id="2.180.10.10">
    <property type="entry name" value="RHS repeat-associated core"/>
    <property type="match status" value="2"/>
</dbReference>